<evidence type="ECO:0000256" key="9">
    <source>
        <dbReference type="ARBA" id="ARBA00022824"/>
    </source>
</evidence>
<evidence type="ECO:0000256" key="6">
    <source>
        <dbReference type="ARBA" id="ARBA00022448"/>
    </source>
</evidence>
<dbReference type="InterPro" id="IPR021614">
    <property type="entry name" value="Sec31"/>
</dbReference>
<evidence type="ECO:0000256" key="12">
    <source>
        <dbReference type="ARBA" id="ARBA00025471"/>
    </source>
</evidence>
<dbReference type="PANTHER" id="PTHR13923">
    <property type="entry name" value="SEC31-RELATED PROTEIN"/>
    <property type="match status" value="1"/>
</dbReference>
<feature type="region of interest" description="Disordered" evidence="14">
    <location>
        <begin position="793"/>
        <end position="817"/>
    </location>
</feature>
<dbReference type="InterPro" id="IPR015943">
    <property type="entry name" value="WD40/YVTN_repeat-like_dom_sf"/>
</dbReference>
<dbReference type="GO" id="GO:0030127">
    <property type="term" value="C:COPII vesicle coat"/>
    <property type="evidence" value="ECO:0007669"/>
    <property type="project" value="TreeGrafter"/>
</dbReference>
<dbReference type="GO" id="GO:0005198">
    <property type="term" value="F:structural molecule activity"/>
    <property type="evidence" value="ECO:0007669"/>
    <property type="project" value="TreeGrafter"/>
</dbReference>
<evidence type="ECO:0000256" key="10">
    <source>
        <dbReference type="ARBA" id="ARBA00022892"/>
    </source>
</evidence>
<evidence type="ECO:0000256" key="8">
    <source>
        <dbReference type="ARBA" id="ARBA00022737"/>
    </source>
</evidence>
<dbReference type="Gene3D" id="2.130.10.10">
    <property type="entry name" value="YVTN repeat-like/Quinoprotein amine dehydrogenase"/>
    <property type="match status" value="1"/>
</dbReference>
<dbReference type="InterPro" id="IPR001680">
    <property type="entry name" value="WD40_rpt"/>
</dbReference>
<evidence type="ECO:0000256" key="4">
    <source>
        <dbReference type="ARBA" id="ARBA00013507"/>
    </source>
</evidence>
<evidence type="ECO:0000313" key="15">
    <source>
        <dbReference type="EMBL" id="SSD61551.1"/>
    </source>
</evidence>
<dbReference type="InterPro" id="IPR036322">
    <property type="entry name" value="WD40_repeat_dom_sf"/>
</dbReference>
<dbReference type="Gene3D" id="2.20.25.400">
    <property type="match status" value="1"/>
</dbReference>
<keyword evidence="11" id="KW-0653">Protein transport</keyword>
<keyword evidence="7 13" id="KW-0853">WD repeat</keyword>
<keyword evidence="8" id="KW-0677">Repeat</keyword>
<evidence type="ECO:0000256" key="2">
    <source>
        <dbReference type="ARBA" id="ARBA00004397"/>
    </source>
</evidence>
<keyword evidence="6" id="KW-0813">Transport</keyword>
<dbReference type="Pfam" id="PF00400">
    <property type="entry name" value="WD40"/>
    <property type="match status" value="2"/>
</dbReference>
<organism evidence="15 16">
    <name type="scientific">Saccharomycodes ludwigii</name>
    <dbReference type="NCBI Taxonomy" id="36035"/>
    <lineage>
        <taxon>Eukaryota</taxon>
        <taxon>Fungi</taxon>
        <taxon>Dikarya</taxon>
        <taxon>Ascomycota</taxon>
        <taxon>Saccharomycotina</taxon>
        <taxon>Saccharomycetes</taxon>
        <taxon>Saccharomycodales</taxon>
        <taxon>Saccharomycodaceae</taxon>
        <taxon>Saccharomycodes</taxon>
    </lineage>
</organism>
<feature type="compositionally biased region" description="Polar residues" evidence="14">
    <location>
        <begin position="1092"/>
        <end position="1104"/>
    </location>
</feature>
<feature type="repeat" description="WD" evidence="13">
    <location>
        <begin position="103"/>
        <end position="138"/>
    </location>
</feature>
<evidence type="ECO:0000256" key="1">
    <source>
        <dbReference type="ARBA" id="ARBA00004299"/>
    </source>
</evidence>
<proteinExistence type="inferred from homology"/>
<feature type="region of interest" description="Disordered" evidence="14">
    <location>
        <begin position="1156"/>
        <end position="1181"/>
    </location>
</feature>
<dbReference type="VEuPathDB" id="FungiDB:SCODWIG_03312"/>
<keyword evidence="16" id="KW-1185">Reference proteome</keyword>
<feature type="region of interest" description="Disordered" evidence="14">
    <location>
        <begin position="920"/>
        <end position="943"/>
    </location>
</feature>
<reference evidence="16" key="1">
    <citation type="submission" date="2018-06" db="EMBL/GenBank/DDBJ databases">
        <authorList>
            <person name="Guldener U."/>
        </authorList>
    </citation>
    <scope>NUCLEOTIDE SEQUENCE [LARGE SCALE GENOMIC DNA]</scope>
    <source>
        <strain evidence="16">UTAD17</strain>
    </source>
</reference>
<dbReference type="Gene3D" id="1.25.40.980">
    <property type="match status" value="1"/>
</dbReference>
<feature type="compositionally biased region" description="Pro residues" evidence="14">
    <location>
        <begin position="1105"/>
        <end position="1124"/>
    </location>
</feature>
<evidence type="ECO:0000256" key="11">
    <source>
        <dbReference type="ARBA" id="ARBA00022927"/>
    </source>
</evidence>
<gene>
    <name evidence="15" type="ORF">SCODWIG_03312</name>
</gene>
<accession>A0A376BAC2</accession>
<feature type="compositionally biased region" description="Low complexity" evidence="14">
    <location>
        <begin position="754"/>
        <end position="766"/>
    </location>
</feature>
<evidence type="ECO:0000313" key="16">
    <source>
        <dbReference type="Proteomes" id="UP000262825"/>
    </source>
</evidence>
<evidence type="ECO:0000256" key="14">
    <source>
        <dbReference type="SAM" id="MobiDB-lite"/>
    </source>
</evidence>
<dbReference type="GO" id="GO:0007029">
    <property type="term" value="P:endoplasmic reticulum organization"/>
    <property type="evidence" value="ECO:0007669"/>
    <property type="project" value="TreeGrafter"/>
</dbReference>
<dbReference type="Gene3D" id="6.10.140.1600">
    <property type="match status" value="1"/>
</dbReference>
<dbReference type="EMBL" id="UFAJ01000756">
    <property type="protein sequence ID" value="SSD61551.1"/>
    <property type="molecule type" value="Genomic_DNA"/>
</dbReference>
<dbReference type="InterPro" id="IPR040251">
    <property type="entry name" value="SEC31-like"/>
</dbReference>
<evidence type="ECO:0000256" key="3">
    <source>
        <dbReference type="ARBA" id="ARBA00009358"/>
    </source>
</evidence>
<evidence type="ECO:0000256" key="13">
    <source>
        <dbReference type="PROSITE-ProRule" id="PRU00221"/>
    </source>
</evidence>
<dbReference type="Gene3D" id="1.20.940.10">
    <property type="entry name" value="Functional domain of the splicing factor Prp18"/>
    <property type="match status" value="1"/>
</dbReference>
<dbReference type="SUPFAM" id="SSF50978">
    <property type="entry name" value="WD40 repeat-like"/>
    <property type="match status" value="1"/>
</dbReference>
<dbReference type="GO" id="GO:0070971">
    <property type="term" value="C:endoplasmic reticulum exit site"/>
    <property type="evidence" value="ECO:0007669"/>
    <property type="project" value="TreeGrafter"/>
</dbReference>
<feature type="region of interest" description="Disordered" evidence="14">
    <location>
        <begin position="1092"/>
        <end position="1140"/>
    </location>
</feature>
<comment type="subcellular location">
    <subcellularLocation>
        <location evidence="1">Cytoplasmic vesicle</location>
        <location evidence="1">COPII-coated vesicle membrane</location>
        <topology evidence="1">Peripheral membrane protein</topology>
        <orientation evidence="1">Cytoplasmic side</orientation>
    </subcellularLocation>
    <subcellularLocation>
        <location evidence="2">Endoplasmic reticulum membrane</location>
        <topology evidence="2">Peripheral membrane protein</topology>
        <orientation evidence="2">Cytoplasmic side</orientation>
    </subcellularLocation>
</comment>
<dbReference type="GO" id="GO:0005789">
    <property type="term" value="C:endoplasmic reticulum membrane"/>
    <property type="evidence" value="ECO:0007669"/>
    <property type="project" value="UniProtKB-SubCell"/>
</dbReference>
<name>A0A376BAC2_9ASCO</name>
<keyword evidence="9" id="KW-0256">Endoplasmic reticulum</keyword>
<protein>
    <recommendedName>
        <fullName evidence="5">Protein transport protein SEC31</fullName>
    </recommendedName>
    <alternativeName>
        <fullName evidence="4">Protein transport protein sec31</fullName>
    </alternativeName>
</protein>
<feature type="compositionally biased region" description="Low complexity" evidence="14">
    <location>
        <begin position="803"/>
        <end position="816"/>
    </location>
</feature>
<dbReference type="PROSITE" id="PS50082">
    <property type="entry name" value="WD_REPEATS_2"/>
    <property type="match status" value="2"/>
</dbReference>
<dbReference type="SMART" id="SM00320">
    <property type="entry name" value="WD40"/>
    <property type="match status" value="6"/>
</dbReference>
<dbReference type="PROSITE" id="PS50294">
    <property type="entry name" value="WD_REPEATS_REGION"/>
    <property type="match status" value="1"/>
</dbReference>
<dbReference type="GO" id="GO:0090110">
    <property type="term" value="P:COPII-coated vesicle cargo loading"/>
    <property type="evidence" value="ECO:0007669"/>
    <property type="project" value="TreeGrafter"/>
</dbReference>
<feature type="region of interest" description="Disordered" evidence="14">
    <location>
        <begin position="754"/>
        <end position="779"/>
    </location>
</feature>
<dbReference type="Pfam" id="PF11549">
    <property type="entry name" value="Sec31"/>
    <property type="match status" value="1"/>
</dbReference>
<dbReference type="GO" id="GO:0015031">
    <property type="term" value="P:protein transport"/>
    <property type="evidence" value="ECO:0007669"/>
    <property type="project" value="UniProtKB-KW"/>
</dbReference>
<comment type="function">
    <text evidence="12">Component of the coat protein complex II (COPII) which promotes the formation of transport vesicles from the endoplasmic reticulum (ER). The coat has two main functions, the physical deformation of the endoplasmic reticulum membrane into vesicles and the selection of cargo molecules.</text>
</comment>
<feature type="repeat" description="WD" evidence="13">
    <location>
        <begin position="253"/>
        <end position="286"/>
    </location>
</feature>
<sequence>MVKIAEYQRTATFTWSHDKIPILATGTASGTVDANFSSDSVLEFWSLLSIEKDKPINKIKASAKFNDLDWGFDPNKQLVAGALDNGTVEFYDPSNDNIISSNSTAHSTPVRTLTFNSKQNNILLSGGSKGEIFIWDVNKINDASYTPSGPGTAMTPLEEINSLAWNQNLAHVFSCAGTSSTYASIWDLKAKKEVIHLSYTSPATGVKAQLSVVEWHPTSSTKIATATGSDIDPAILIWDLRNSNTPLTVLKNNNGHSKGILSLDWCKQDSHLFLSSGRDNTCILWDPESNNGELLTKYPTRGNWCFKTKFAYETPDIFASASFDNKVQVLTLQDLTTKFDIENTNAEKDKTEADFWNTVSSSDANFTSGHEKPTVVNLYAPAWYGNKSPAAQWAFGGKLVYIKNDGDEHSVEITKPDIPGIFSKNTMLDNALKTKDFNPIINKRLAQAIDSTNEEDWNLLEKLALDGKDVLLKESLSFEDDVADEEQNDKDSSKNGEDFFENLEFEKYVPNKEEMFKLDTSSPLSKYLCKGDMKSALNFTLSDDKFLLETLIIALESDDELLKSKAKNAYFSKYISQTPGISRLLYSVSNKSCEDLVQSVDVSQWKYAAMAVLNYNKENKDELLVELGNRVLQSGNRQDAIILYLAGNSLDKVASVWLDEFNKLEQEIKSKKSTAYEAHLECLTEFVERFTCFSNYATGSGVTLDNDLLIAKFLEFVNLVAGNGDFELALEFLTALPGSNKDVDTEKQRVLIASGKSSSGSSNAAGKKQHSSGVATTSNNKYANNIINSGATHGLPIQPHFTQRQQQQQQQQQLRQTSVYGVPSYGNNILDNHVPLPGKNSTYVPSASDNIVTPPTNSIPMAPLPARKYTPAVTGVTSAAISTPLNPYAKPLVSPAVPSNPYAPQVASTVATPISVNATTDSNSLPSNPYAPKSNGAAPTSAASTSYFYKPPTANVIANNGSSNLNGFNNDVSGSFAASYSPSLSQPLPLSSQDPRINKKANEGWNDLALPVKDKQVRAKAVSTQPSTPIVNMPTTANVIPPPPLSRISSNVNNLNNFGGAAARPGRSGSVVSNISNSAINKYAPSISQQQLAPVSTTPTNISPPANPYAPPTNISPPGNPYAPPTGNNRGGSMTTPLNPYTPPTQQPVINGIGQPSTNSVGPNITTNIIPPPPKSMKRKPHIGKDSAAAIEQLSAIQQVPSEKRNEPIPGPQPVVPASFIKEEDTNSAIGMASTTKPVMPEEFKTIIEFFQAELERVAPLVPQEFNKQLKDSNKRLKILFGHLEKQDLLTQTTIEKLLEIVKLMKNKDYAGAKAIQVEIATEFSAEAGNWLTGVKRLIGIAEATADA</sequence>
<evidence type="ECO:0000256" key="5">
    <source>
        <dbReference type="ARBA" id="ARBA00021236"/>
    </source>
</evidence>
<dbReference type="PANTHER" id="PTHR13923:SF11">
    <property type="entry name" value="SECRETORY 31, ISOFORM D"/>
    <property type="match status" value="1"/>
</dbReference>
<keyword evidence="10" id="KW-0931">ER-Golgi transport</keyword>
<comment type="similarity">
    <text evidence="3">Belongs to the WD repeat SEC31 family.</text>
</comment>
<evidence type="ECO:0000256" key="7">
    <source>
        <dbReference type="ARBA" id="ARBA00022574"/>
    </source>
</evidence>
<feature type="compositionally biased region" description="Polar residues" evidence="14">
    <location>
        <begin position="1126"/>
        <end position="1139"/>
    </location>
</feature>
<dbReference type="Proteomes" id="UP000262825">
    <property type="component" value="Unassembled WGS sequence"/>
</dbReference>